<dbReference type="SMART" id="SM00267">
    <property type="entry name" value="GGDEF"/>
    <property type="match status" value="1"/>
</dbReference>
<dbReference type="Pfam" id="PF00990">
    <property type="entry name" value="GGDEF"/>
    <property type="match status" value="1"/>
</dbReference>
<comment type="caution">
    <text evidence="3">The sequence shown here is derived from an EMBL/GenBank/DDBJ whole genome shotgun (WGS) entry which is preliminary data.</text>
</comment>
<reference evidence="3" key="1">
    <citation type="submission" date="2022-12" db="EMBL/GenBank/DDBJ databases">
        <title>Clostridium sp. nov., isolated from industrial wastewater.</title>
        <authorList>
            <person name="Jiayan W."/>
        </authorList>
    </citation>
    <scope>NUCLEOTIDE SEQUENCE</scope>
    <source>
        <strain evidence="3">ZC22-4</strain>
    </source>
</reference>
<dbReference type="CDD" id="cd01949">
    <property type="entry name" value="GGDEF"/>
    <property type="match status" value="1"/>
</dbReference>
<dbReference type="PANTHER" id="PTHR45138">
    <property type="entry name" value="REGULATORY COMPONENTS OF SENSORY TRANSDUCTION SYSTEM"/>
    <property type="match status" value="1"/>
</dbReference>
<dbReference type="InterPro" id="IPR043128">
    <property type="entry name" value="Rev_trsase/Diguanyl_cyclase"/>
</dbReference>
<dbReference type="PROSITE" id="PS50887">
    <property type="entry name" value="GGDEF"/>
    <property type="match status" value="1"/>
</dbReference>
<accession>A0ABT4DA78</accession>
<dbReference type="InterPro" id="IPR029787">
    <property type="entry name" value="Nucleotide_cyclase"/>
</dbReference>
<dbReference type="Pfam" id="PF13185">
    <property type="entry name" value="GAF_2"/>
    <property type="match status" value="1"/>
</dbReference>
<evidence type="ECO:0000313" key="3">
    <source>
        <dbReference type="EMBL" id="MCY6959212.1"/>
    </source>
</evidence>
<feature type="transmembrane region" description="Helical" evidence="1">
    <location>
        <begin position="6"/>
        <end position="24"/>
    </location>
</feature>
<dbReference type="InterPro" id="IPR029016">
    <property type="entry name" value="GAF-like_dom_sf"/>
</dbReference>
<sequence length="370" mass="43513">MVRDYGLYLTIVLLVALILLQHYWMKKAKDRLISIDRIKDEFYNLGNRINKVKNKNDLYKVMLNAAVSLIKAADKGSILILEEDERFYFKAINGFGDELKEVSLSREECYLYKYNNFKNTTIIKDPAQFDEKYLNDENKDKMNKFKALNIKYTLSSPIYIEDELIGLINVDSSYEDRAFTKDDLELMDYIKNEMQIVLKNFIIQDELRYLVNHDDLTGIYNRRIFKDIINEELVNVKYNKLNLIFVLIDIDKFKSINDTYGHIMGDKVLKEFTKTLIDNIGENSICARISGDEFAIFFKNYSKEEVMQLLDNINKIFSSKTINNIYDLKVSFSYGICEVCSDNILSYDEVFSISDKNMYKNKKEKGDIKR</sequence>
<keyword evidence="1" id="KW-0812">Transmembrane</keyword>
<dbReference type="InterPro" id="IPR000160">
    <property type="entry name" value="GGDEF_dom"/>
</dbReference>
<dbReference type="InterPro" id="IPR003018">
    <property type="entry name" value="GAF"/>
</dbReference>
<gene>
    <name evidence="3" type="ORF">OW729_11410</name>
</gene>
<dbReference type="EMBL" id="JAPQFJ010000011">
    <property type="protein sequence ID" value="MCY6959212.1"/>
    <property type="molecule type" value="Genomic_DNA"/>
</dbReference>
<evidence type="ECO:0000256" key="1">
    <source>
        <dbReference type="SAM" id="Phobius"/>
    </source>
</evidence>
<organism evidence="3 4">
    <name type="scientific">Clostridium brassicae</name>
    <dbReference type="NCBI Taxonomy" id="2999072"/>
    <lineage>
        <taxon>Bacteria</taxon>
        <taxon>Bacillati</taxon>
        <taxon>Bacillota</taxon>
        <taxon>Clostridia</taxon>
        <taxon>Eubacteriales</taxon>
        <taxon>Clostridiaceae</taxon>
        <taxon>Clostridium</taxon>
    </lineage>
</organism>
<dbReference type="SUPFAM" id="SSF55781">
    <property type="entry name" value="GAF domain-like"/>
    <property type="match status" value="1"/>
</dbReference>
<dbReference type="NCBIfam" id="TIGR00254">
    <property type="entry name" value="GGDEF"/>
    <property type="match status" value="1"/>
</dbReference>
<dbReference type="PANTHER" id="PTHR45138:SF6">
    <property type="entry name" value="DIGUANYLATE CYCLASE DGCN"/>
    <property type="match status" value="1"/>
</dbReference>
<evidence type="ECO:0000259" key="2">
    <source>
        <dbReference type="PROSITE" id="PS50887"/>
    </source>
</evidence>
<keyword evidence="1" id="KW-1133">Transmembrane helix</keyword>
<keyword evidence="4" id="KW-1185">Reference proteome</keyword>
<feature type="domain" description="GGDEF" evidence="2">
    <location>
        <begin position="241"/>
        <end position="370"/>
    </location>
</feature>
<dbReference type="Gene3D" id="3.30.450.40">
    <property type="match status" value="1"/>
</dbReference>
<keyword evidence="1" id="KW-0472">Membrane</keyword>
<dbReference type="InterPro" id="IPR050469">
    <property type="entry name" value="Diguanylate_Cyclase"/>
</dbReference>
<protein>
    <submittedName>
        <fullName evidence="3">Sensor domain-containing diguanylate cyclase</fullName>
    </submittedName>
</protein>
<dbReference type="Gene3D" id="3.30.70.270">
    <property type="match status" value="1"/>
</dbReference>
<dbReference type="RefSeq" id="WP_268061635.1">
    <property type="nucleotide sequence ID" value="NZ_JAPQFJ010000011.1"/>
</dbReference>
<evidence type="ECO:0000313" key="4">
    <source>
        <dbReference type="Proteomes" id="UP001144612"/>
    </source>
</evidence>
<name>A0ABT4DA78_9CLOT</name>
<proteinExistence type="predicted"/>
<dbReference type="Proteomes" id="UP001144612">
    <property type="component" value="Unassembled WGS sequence"/>
</dbReference>
<dbReference type="SUPFAM" id="SSF55073">
    <property type="entry name" value="Nucleotide cyclase"/>
    <property type="match status" value="1"/>
</dbReference>